<dbReference type="PANTHER" id="PTHR45790:SF4">
    <property type="entry name" value="COBALT-PRECORRIN-4 C(11)-METHYLTRANSFERASE"/>
    <property type="match status" value="1"/>
</dbReference>
<dbReference type="InterPro" id="IPR035996">
    <property type="entry name" value="4pyrrol_Methylase_sf"/>
</dbReference>
<keyword evidence="2" id="KW-0169">Cobalamin biosynthesis</keyword>
<name>A0A1M6CF41_PSEXY</name>
<accession>A0A1M6CF41</accession>
<keyword evidence="9" id="KW-1185">Reference proteome</keyword>
<dbReference type="OrthoDB" id="9815856at2"/>
<evidence type="ECO:0000259" key="7">
    <source>
        <dbReference type="Pfam" id="PF00590"/>
    </source>
</evidence>
<protein>
    <submittedName>
        <fullName evidence="8">Cobalt-precorrin 4 C11-methyltransferase</fullName>
    </submittedName>
</protein>
<dbReference type="InterPro" id="IPR050161">
    <property type="entry name" value="Siro_Cobalamin_biosynth"/>
</dbReference>
<feature type="domain" description="Tetrapyrrole methylase" evidence="7">
    <location>
        <begin position="1"/>
        <end position="207"/>
    </location>
</feature>
<keyword evidence="4 8" id="KW-0808">Transferase</keyword>
<sequence>MIYFVGAGCGAADLITVRGMKLLQLADVIIYAGSLVNPELLEYAKDSCEIYNSATMTLDEVMEVMLKSDRERKTLVRLHTGEPSIYGAVQEQMHILDENNIAYESCPGVSACFGAAASLNLEYTLPDISQSLIITRMEGRTSVPEKESIESFAAHGASMAIYLSAGMLEELQERLVRGGYDKNTPAAIVYKATWPDEEKYICTVGTLASTAKAKGISNLAVILVGNVIAKSNYSLSKLYDPSFETMYRTPHQSPSDHLVSPSGSVVAEQAPLEPSNPQGEA</sequence>
<evidence type="ECO:0000256" key="6">
    <source>
        <dbReference type="SAM" id="MobiDB-lite"/>
    </source>
</evidence>
<dbReference type="PANTHER" id="PTHR45790">
    <property type="entry name" value="SIROHEME SYNTHASE-RELATED"/>
    <property type="match status" value="1"/>
</dbReference>
<dbReference type="InterPro" id="IPR014776">
    <property type="entry name" value="4pyrrole_Mease_sub2"/>
</dbReference>
<dbReference type="Gene3D" id="3.30.950.10">
    <property type="entry name" value="Methyltransferase, Cobalt-precorrin-4 Transmethylase, Domain 2"/>
    <property type="match status" value="1"/>
</dbReference>
<keyword evidence="5" id="KW-0949">S-adenosyl-L-methionine</keyword>
<keyword evidence="3 8" id="KW-0489">Methyltransferase</keyword>
<dbReference type="STRING" id="185007.SAMN02910350_01761"/>
<feature type="region of interest" description="Disordered" evidence="6">
    <location>
        <begin position="249"/>
        <end position="281"/>
    </location>
</feature>
<dbReference type="InterPro" id="IPR006362">
    <property type="entry name" value="Cbl_synth_CobM/CibF"/>
</dbReference>
<evidence type="ECO:0000256" key="1">
    <source>
        <dbReference type="ARBA" id="ARBA00005879"/>
    </source>
</evidence>
<evidence type="ECO:0000256" key="2">
    <source>
        <dbReference type="ARBA" id="ARBA00022573"/>
    </source>
</evidence>
<dbReference type="Pfam" id="PF00590">
    <property type="entry name" value="TP_methylase"/>
    <property type="match status" value="1"/>
</dbReference>
<evidence type="ECO:0000256" key="3">
    <source>
        <dbReference type="ARBA" id="ARBA00022603"/>
    </source>
</evidence>
<dbReference type="Proteomes" id="UP000184185">
    <property type="component" value="Unassembled WGS sequence"/>
</dbReference>
<dbReference type="RefSeq" id="WP_083572371.1">
    <property type="nucleotide sequence ID" value="NZ_FQYQ01000003.1"/>
</dbReference>
<reference evidence="8 9" key="1">
    <citation type="submission" date="2016-11" db="EMBL/GenBank/DDBJ databases">
        <authorList>
            <person name="Jaros S."/>
            <person name="Januszkiewicz K."/>
            <person name="Wedrychowicz H."/>
        </authorList>
    </citation>
    <scope>NUCLEOTIDE SEQUENCE [LARGE SCALE GENOMIC DNA]</scope>
    <source>
        <strain evidence="8 9">DSM 14809</strain>
    </source>
</reference>
<evidence type="ECO:0000256" key="4">
    <source>
        <dbReference type="ARBA" id="ARBA00022679"/>
    </source>
</evidence>
<evidence type="ECO:0000313" key="8">
    <source>
        <dbReference type="EMBL" id="SHI59612.1"/>
    </source>
</evidence>
<dbReference type="Gene3D" id="3.40.1010.10">
    <property type="entry name" value="Cobalt-precorrin-4 Transmethylase, Domain 1"/>
    <property type="match status" value="1"/>
</dbReference>
<gene>
    <name evidence="8" type="ORF">SAMN02745725_00691</name>
</gene>
<dbReference type="InterPro" id="IPR014777">
    <property type="entry name" value="4pyrrole_Mease_sub1"/>
</dbReference>
<dbReference type="GO" id="GO:0032259">
    <property type="term" value="P:methylation"/>
    <property type="evidence" value="ECO:0007669"/>
    <property type="project" value="UniProtKB-KW"/>
</dbReference>
<dbReference type="GO" id="GO:0009236">
    <property type="term" value="P:cobalamin biosynthetic process"/>
    <property type="evidence" value="ECO:0007669"/>
    <property type="project" value="UniProtKB-KW"/>
</dbReference>
<evidence type="ECO:0000313" key="9">
    <source>
        <dbReference type="Proteomes" id="UP000184185"/>
    </source>
</evidence>
<organism evidence="8 9">
    <name type="scientific">Pseudobutyrivibrio xylanivorans DSM 14809</name>
    <dbReference type="NCBI Taxonomy" id="1123012"/>
    <lineage>
        <taxon>Bacteria</taxon>
        <taxon>Bacillati</taxon>
        <taxon>Bacillota</taxon>
        <taxon>Clostridia</taxon>
        <taxon>Lachnospirales</taxon>
        <taxon>Lachnospiraceae</taxon>
        <taxon>Pseudobutyrivibrio</taxon>
    </lineage>
</organism>
<dbReference type="InterPro" id="IPR000878">
    <property type="entry name" value="4pyrrol_Mease"/>
</dbReference>
<dbReference type="SUPFAM" id="SSF53790">
    <property type="entry name" value="Tetrapyrrole methylase"/>
    <property type="match status" value="1"/>
</dbReference>
<proteinExistence type="inferred from homology"/>
<dbReference type="GO" id="GO:0046026">
    <property type="term" value="F:precorrin-4 C11-methyltransferase activity"/>
    <property type="evidence" value="ECO:0007669"/>
    <property type="project" value="InterPro"/>
</dbReference>
<dbReference type="AlphaFoldDB" id="A0A1M6CF41"/>
<dbReference type="EMBL" id="FQYQ01000003">
    <property type="protein sequence ID" value="SHI59612.1"/>
    <property type="molecule type" value="Genomic_DNA"/>
</dbReference>
<evidence type="ECO:0000256" key="5">
    <source>
        <dbReference type="ARBA" id="ARBA00022691"/>
    </source>
</evidence>
<dbReference type="NCBIfam" id="TIGR01465">
    <property type="entry name" value="cobM_cbiF"/>
    <property type="match status" value="1"/>
</dbReference>
<dbReference type="CDD" id="cd11641">
    <property type="entry name" value="Precorrin-4_C11-MT"/>
    <property type="match status" value="1"/>
</dbReference>
<comment type="similarity">
    <text evidence="1">Belongs to the precorrin methyltransferase family.</text>
</comment>